<comment type="caution">
    <text evidence="3">The sequence shown here is derived from an EMBL/GenBank/DDBJ whole genome shotgun (WGS) entry which is preliminary data.</text>
</comment>
<dbReference type="SUPFAM" id="SSF55874">
    <property type="entry name" value="ATPase domain of HSP90 chaperone/DNA topoisomerase II/histidine kinase"/>
    <property type="match status" value="1"/>
</dbReference>
<evidence type="ECO:0000313" key="4">
    <source>
        <dbReference type="Proteomes" id="UP001442364"/>
    </source>
</evidence>
<dbReference type="Proteomes" id="UP001442364">
    <property type="component" value="Unassembled WGS sequence"/>
</dbReference>
<feature type="transmembrane region" description="Helical" evidence="1">
    <location>
        <begin position="129"/>
        <end position="150"/>
    </location>
</feature>
<keyword evidence="4" id="KW-1185">Reference proteome</keyword>
<feature type="transmembrane region" description="Helical" evidence="1">
    <location>
        <begin position="191"/>
        <end position="212"/>
    </location>
</feature>
<accession>A0ABV1BXT6</accession>
<feature type="transmembrane region" description="Helical" evidence="1">
    <location>
        <begin position="6"/>
        <end position="27"/>
    </location>
</feature>
<feature type="transmembrane region" description="Helical" evidence="1">
    <location>
        <begin position="162"/>
        <end position="185"/>
    </location>
</feature>
<feature type="transmembrane region" description="Helical" evidence="1">
    <location>
        <begin position="93"/>
        <end position="114"/>
    </location>
</feature>
<dbReference type="PANTHER" id="PTHR40448">
    <property type="entry name" value="TWO-COMPONENT SENSOR HISTIDINE KINASE"/>
    <property type="match status" value="1"/>
</dbReference>
<protein>
    <submittedName>
        <fullName evidence="3">GHKL domain-containing protein</fullName>
    </submittedName>
</protein>
<evidence type="ECO:0000256" key="1">
    <source>
        <dbReference type="SAM" id="Phobius"/>
    </source>
</evidence>
<keyword evidence="1" id="KW-0472">Membrane</keyword>
<keyword evidence="1" id="KW-1133">Transmembrane helix</keyword>
<evidence type="ECO:0000259" key="2">
    <source>
        <dbReference type="Pfam" id="PF14501"/>
    </source>
</evidence>
<dbReference type="InterPro" id="IPR032834">
    <property type="entry name" value="NatK-like_C"/>
</dbReference>
<dbReference type="EMBL" id="JBBMER010000010">
    <property type="protein sequence ID" value="MEQ2380562.1"/>
    <property type="molecule type" value="Genomic_DNA"/>
</dbReference>
<dbReference type="InterPro" id="IPR036890">
    <property type="entry name" value="HATPase_C_sf"/>
</dbReference>
<feature type="transmembrane region" description="Helical" evidence="1">
    <location>
        <begin position="39"/>
        <end position="58"/>
    </location>
</feature>
<keyword evidence="1" id="KW-0812">Transmembrane</keyword>
<dbReference type="PANTHER" id="PTHR40448:SF1">
    <property type="entry name" value="TWO-COMPONENT SENSOR HISTIDINE KINASE"/>
    <property type="match status" value="1"/>
</dbReference>
<dbReference type="Pfam" id="PF14501">
    <property type="entry name" value="HATPase_c_5"/>
    <property type="match status" value="1"/>
</dbReference>
<dbReference type="Gene3D" id="3.30.565.10">
    <property type="entry name" value="Histidine kinase-like ATPase, C-terminal domain"/>
    <property type="match status" value="1"/>
</dbReference>
<evidence type="ECO:0000313" key="3">
    <source>
        <dbReference type="EMBL" id="MEQ2380562.1"/>
    </source>
</evidence>
<sequence>MSGWGVYDVIIEIILNIFQGFMVTWYLQKCLGTDREKKDVYITGTVYTFLYLMLQGYFTDFEGVGILIYLGLSLFFSYMMLGGTFIKKLVYNIMLVFVLAFSSVIAGNIVGLVLSKDFMELIKTRNIDYYIAAFVNQIVLMSFLLIIVKMEERTRSFLKDRYIILTLSIPIITIMVCAGVLSIDADNGNNIVYTSVVIIGLVAINIITIILLMMEQNICQKQAENAIQMEMLEHQKQNVDEINKVYLETKKVRHEITKVIDMTQYLIENGQQERAVNYLSEFQKEGKLYRQDNIYSENAIINHILNRKIEYCNNNGLSIKCMVCGELKGVSDYDIHIILENLLDNAIEAALKAVNKRISVDIYSDEQAMVIKISNTTEENVLKNNPEMNTTKKDNSYHGYGIKNVSELVKKNNGTIEYIQLGVDIVQCRVLLML</sequence>
<gene>
    <name evidence="3" type="ORF">WMO14_11910</name>
</gene>
<dbReference type="RefSeq" id="WP_116444237.1">
    <property type="nucleotide sequence ID" value="NZ_DAWCMB010000101.1"/>
</dbReference>
<feature type="transmembrane region" description="Helical" evidence="1">
    <location>
        <begin position="64"/>
        <end position="81"/>
    </location>
</feature>
<organism evidence="3 4">
    <name type="scientific">[Lactobacillus] rogosae</name>
    <dbReference type="NCBI Taxonomy" id="706562"/>
    <lineage>
        <taxon>Bacteria</taxon>
        <taxon>Bacillati</taxon>
        <taxon>Bacillota</taxon>
        <taxon>Clostridia</taxon>
        <taxon>Lachnospirales</taxon>
        <taxon>Lachnospiraceae</taxon>
        <taxon>Lachnospira</taxon>
    </lineage>
</organism>
<feature type="domain" description="Sensor histidine kinase NatK-like C-terminal" evidence="2">
    <location>
        <begin position="333"/>
        <end position="419"/>
    </location>
</feature>
<reference evidence="3 4" key="1">
    <citation type="submission" date="2024-03" db="EMBL/GenBank/DDBJ databases">
        <title>Human intestinal bacterial collection.</title>
        <authorList>
            <person name="Pauvert C."/>
            <person name="Hitch T.C.A."/>
            <person name="Clavel T."/>
        </authorList>
    </citation>
    <scope>NUCLEOTIDE SEQUENCE [LARGE SCALE GENOMIC DNA]</scope>
    <source>
        <strain evidence="3 4">CLA-AA-H255</strain>
    </source>
</reference>
<name>A0ABV1BXT6_9FIRM</name>
<proteinExistence type="predicted"/>